<proteinExistence type="predicted"/>
<evidence type="ECO:0000313" key="2">
    <source>
        <dbReference type="Proteomes" id="UP000199413"/>
    </source>
</evidence>
<dbReference type="Proteomes" id="UP000199413">
    <property type="component" value="Unassembled WGS sequence"/>
</dbReference>
<keyword evidence="2" id="KW-1185">Reference proteome</keyword>
<protein>
    <submittedName>
        <fullName evidence="1">Uncharacterized protein</fullName>
    </submittedName>
</protein>
<reference evidence="2" key="1">
    <citation type="submission" date="2016-06" db="EMBL/GenBank/DDBJ databases">
        <authorList>
            <person name="Varghese N."/>
            <person name="Submissions Spin"/>
        </authorList>
    </citation>
    <scope>NUCLEOTIDE SEQUENCE [LARGE SCALE GENOMIC DNA]</scope>
    <source>
        <strain evidence="2">DSM 45431</strain>
    </source>
</reference>
<evidence type="ECO:0000313" key="1">
    <source>
        <dbReference type="EMBL" id="SCL16553.1"/>
    </source>
</evidence>
<dbReference type="STRING" id="568872.GA0070624_1046"/>
<dbReference type="EMBL" id="FMHV01000002">
    <property type="protein sequence ID" value="SCL16553.1"/>
    <property type="molecule type" value="Genomic_DNA"/>
</dbReference>
<organism evidence="1 2">
    <name type="scientific">Micromonospora rhizosphaerae</name>
    <dbReference type="NCBI Taxonomy" id="568872"/>
    <lineage>
        <taxon>Bacteria</taxon>
        <taxon>Bacillati</taxon>
        <taxon>Actinomycetota</taxon>
        <taxon>Actinomycetes</taxon>
        <taxon>Micromonosporales</taxon>
        <taxon>Micromonosporaceae</taxon>
        <taxon>Micromonospora</taxon>
    </lineage>
</organism>
<dbReference type="AlphaFoldDB" id="A0A1C6RH81"/>
<accession>A0A1C6RH81</accession>
<name>A0A1C6RH81_9ACTN</name>
<sequence length="66" mass="6854">MDNALRKPRSIMKLLPLTPACQRNNFMITGVNRGGRPGGGSGEEGVAEDVFFAAGAYAYHADAGAG</sequence>
<gene>
    <name evidence="1" type="ORF">GA0070624_1046</name>
</gene>